<reference evidence="2 3" key="1">
    <citation type="submission" date="2021-08" db="EMBL/GenBank/DDBJ databases">
        <title>Draft Genome Sequence of Phanerochaete sordida strain YK-624.</title>
        <authorList>
            <person name="Mori T."/>
            <person name="Dohra H."/>
            <person name="Suzuki T."/>
            <person name="Kawagishi H."/>
            <person name="Hirai H."/>
        </authorList>
    </citation>
    <scope>NUCLEOTIDE SEQUENCE [LARGE SCALE GENOMIC DNA]</scope>
    <source>
        <strain evidence="2 3">YK-624</strain>
    </source>
</reference>
<keyword evidence="3" id="KW-1185">Reference proteome</keyword>
<dbReference type="AlphaFoldDB" id="A0A9P3L860"/>
<organism evidence="2 3">
    <name type="scientific">Phanerochaete sordida</name>
    <dbReference type="NCBI Taxonomy" id="48140"/>
    <lineage>
        <taxon>Eukaryota</taxon>
        <taxon>Fungi</taxon>
        <taxon>Dikarya</taxon>
        <taxon>Basidiomycota</taxon>
        <taxon>Agaricomycotina</taxon>
        <taxon>Agaricomycetes</taxon>
        <taxon>Polyporales</taxon>
        <taxon>Phanerochaetaceae</taxon>
        <taxon>Phanerochaete</taxon>
    </lineage>
</organism>
<evidence type="ECO:0008006" key="4">
    <source>
        <dbReference type="Google" id="ProtNLM"/>
    </source>
</evidence>
<dbReference type="EMBL" id="BPQB01000002">
    <property type="protein sequence ID" value="GJE85179.1"/>
    <property type="molecule type" value="Genomic_DNA"/>
</dbReference>
<feature type="signal peptide" evidence="1">
    <location>
        <begin position="1"/>
        <end position="31"/>
    </location>
</feature>
<evidence type="ECO:0000256" key="1">
    <source>
        <dbReference type="SAM" id="SignalP"/>
    </source>
</evidence>
<sequence>MRRAWTGTPFLRYRHILLQLLSIILVLGNLSHRPSSFGPHSHHREAAPYPPLREALPSVSESVVTEI</sequence>
<proteinExistence type="predicted"/>
<protein>
    <recommendedName>
        <fullName evidence="4">Secreted protein</fullName>
    </recommendedName>
</protein>
<keyword evidence="1" id="KW-0732">Signal</keyword>
<dbReference type="Proteomes" id="UP000703269">
    <property type="component" value="Unassembled WGS sequence"/>
</dbReference>
<evidence type="ECO:0000313" key="2">
    <source>
        <dbReference type="EMBL" id="GJE85179.1"/>
    </source>
</evidence>
<evidence type="ECO:0000313" key="3">
    <source>
        <dbReference type="Proteomes" id="UP000703269"/>
    </source>
</evidence>
<comment type="caution">
    <text evidence="2">The sequence shown here is derived from an EMBL/GenBank/DDBJ whole genome shotgun (WGS) entry which is preliminary data.</text>
</comment>
<gene>
    <name evidence="2" type="ORF">PsYK624_012570</name>
</gene>
<name>A0A9P3L860_9APHY</name>
<accession>A0A9P3L860</accession>
<feature type="chain" id="PRO_5040439444" description="Secreted protein" evidence="1">
    <location>
        <begin position="32"/>
        <end position="67"/>
    </location>
</feature>